<dbReference type="Proteomes" id="UP001244207">
    <property type="component" value="Unassembled WGS sequence"/>
</dbReference>
<evidence type="ECO:0000313" key="1">
    <source>
        <dbReference type="EMBL" id="KAK1724436.1"/>
    </source>
</evidence>
<organism evidence="1 2">
    <name type="scientific">Glomerella acutata</name>
    <name type="common">Colletotrichum acutatum</name>
    <dbReference type="NCBI Taxonomy" id="27357"/>
    <lineage>
        <taxon>Eukaryota</taxon>
        <taxon>Fungi</taxon>
        <taxon>Dikarya</taxon>
        <taxon>Ascomycota</taxon>
        <taxon>Pezizomycotina</taxon>
        <taxon>Sordariomycetes</taxon>
        <taxon>Hypocreomycetidae</taxon>
        <taxon>Glomerellales</taxon>
        <taxon>Glomerellaceae</taxon>
        <taxon>Colletotrichum</taxon>
        <taxon>Colletotrichum acutatum species complex</taxon>
    </lineage>
</organism>
<dbReference type="AlphaFoldDB" id="A0AAD8UNA6"/>
<sequence>MISCSIIIRATDITATSPLSFPVQQSLILHVLSSLLGRGMHSCGLVAGQGGMTVVIDTCPHCHYPRCSRCRVERVQVRHQHYMQDQE</sequence>
<name>A0AAD8UNA6_GLOAC</name>
<dbReference type="EMBL" id="JAHMHS010000052">
    <property type="protein sequence ID" value="KAK1724436.1"/>
    <property type="molecule type" value="Genomic_DNA"/>
</dbReference>
<comment type="caution">
    <text evidence="1">The sequence shown here is derived from an EMBL/GenBank/DDBJ whole genome shotgun (WGS) entry which is preliminary data.</text>
</comment>
<protein>
    <submittedName>
        <fullName evidence="1">Uncharacterized protein</fullName>
    </submittedName>
</protein>
<keyword evidence="2" id="KW-1185">Reference proteome</keyword>
<proteinExistence type="predicted"/>
<gene>
    <name evidence="1" type="ORF">BDZ83DRAFT_623202</name>
</gene>
<accession>A0AAD8UNA6</accession>
<dbReference type="GeneID" id="85392267"/>
<dbReference type="RefSeq" id="XP_060364491.1">
    <property type="nucleotide sequence ID" value="XM_060508368.1"/>
</dbReference>
<reference evidence="1" key="1">
    <citation type="submission" date="2021-12" db="EMBL/GenBank/DDBJ databases">
        <title>Comparative genomics, transcriptomics and evolutionary studies reveal genomic signatures of adaptation to plant cell wall in hemibiotrophic fungi.</title>
        <authorList>
            <consortium name="DOE Joint Genome Institute"/>
            <person name="Baroncelli R."/>
            <person name="Diaz J.F."/>
            <person name="Benocci T."/>
            <person name="Peng M."/>
            <person name="Battaglia E."/>
            <person name="Haridas S."/>
            <person name="Andreopoulos W."/>
            <person name="Labutti K."/>
            <person name="Pangilinan J."/>
            <person name="Floch G.L."/>
            <person name="Makela M.R."/>
            <person name="Henrissat B."/>
            <person name="Grigoriev I.V."/>
            <person name="Crouch J.A."/>
            <person name="De Vries R.P."/>
            <person name="Sukno S.A."/>
            <person name="Thon M.R."/>
        </authorList>
    </citation>
    <scope>NUCLEOTIDE SEQUENCE</scope>
    <source>
        <strain evidence="1">CBS 112980</strain>
    </source>
</reference>
<evidence type="ECO:0000313" key="2">
    <source>
        <dbReference type="Proteomes" id="UP001244207"/>
    </source>
</evidence>